<evidence type="ECO:0000259" key="2">
    <source>
        <dbReference type="Pfam" id="PF02486"/>
    </source>
</evidence>
<comment type="caution">
    <text evidence="3">The sequence shown here is derived from an EMBL/GenBank/DDBJ whole genome shotgun (WGS) entry which is preliminary data.</text>
</comment>
<proteinExistence type="predicted"/>
<gene>
    <name evidence="3" type="ORF">KD144_14735</name>
</gene>
<reference evidence="3" key="1">
    <citation type="submission" date="2021-04" db="EMBL/GenBank/DDBJ databases">
        <title>Genomic analysis of electroactive and textile dye degrading Bacillus circulans strain: DC10 isolated from constructed wetland-microbial fuel cells treating textile dye wastewaters.</title>
        <authorList>
            <person name="Patel D.U."/>
            <person name="Desai C.R."/>
        </authorList>
    </citation>
    <scope>NUCLEOTIDE SEQUENCE</scope>
    <source>
        <strain evidence="3">DC10</strain>
    </source>
</reference>
<evidence type="ECO:0000256" key="1">
    <source>
        <dbReference type="SAM" id="Coils"/>
    </source>
</evidence>
<dbReference type="GO" id="GO:0003743">
    <property type="term" value="F:translation initiation factor activity"/>
    <property type="evidence" value="ECO:0007669"/>
    <property type="project" value="UniProtKB-KW"/>
</dbReference>
<dbReference type="AlphaFoldDB" id="A0A941GLW2"/>
<accession>A0A941GLW2</accession>
<keyword evidence="1" id="KW-0175">Coiled coil</keyword>
<dbReference type="RefSeq" id="WP_212119750.1">
    <property type="nucleotide sequence ID" value="NZ_JAGTPX020000006.1"/>
</dbReference>
<dbReference type="InterPro" id="IPR003491">
    <property type="entry name" value="REP-like_C"/>
</dbReference>
<dbReference type="Pfam" id="PF02486">
    <property type="entry name" value="Rep_trans"/>
    <property type="match status" value="1"/>
</dbReference>
<name>A0A941GLW2_NIACI</name>
<organism evidence="3">
    <name type="scientific">Niallia circulans</name>
    <name type="common">Bacillus circulans</name>
    <dbReference type="NCBI Taxonomy" id="1397"/>
    <lineage>
        <taxon>Bacteria</taxon>
        <taxon>Bacillati</taxon>
        <taxon>Bacillota</taxon>
        <taxon>Bacilli</taxon>
        <taxon>Bacillales</taxon>
        <taxon>Bacillaceae</taxon>
        <taxon>Niallia</taxon>
    </lineage>
</organism>
<feature type="domain" description="Replication initiation protein-like C-terminal" evidence="2">
    <location>
        <begin position="111"/>
        <end position="237"/>
    </location>
</feature>
<sequence>MADTIISIDRISLIAYDNGRFNHYLKNSSYVDIDFQTKKTYGFRQAYKGLYGEFIEVDGKGKVRLDFNPNKVNMNEIGHILSHLKYPHLTRLDIAVDYFNIDFQNIEWSSMRARKRNYWADEYETLETLYIGSPSSDKRFRIYNKALEMEEKKKESANFGHWWRIEVQHRFKANDNYSPPEYLLPNLFDIRPYRKNLDISFIDKFSERTTVGYLLEHPEELKKADKKTRAKYKKLLEEAKERAGAVLENPPHEVYEKEKSLLADQLKDLFSKCARLTAFEEVV</sequence>
<evidence type="ECO:0000313" key="3">
    <source>
        <dbReference type="EMBL" id="MBR8670793.1"/>
    </source>
</evidence>
<dbReference type="EMBL" id="JAGTPX010000015">
    <property type="protein sequence ID" value="MBR8670793.1"/>
    <property type="molecule type" value="Genomic_DNA"/>
</dbReference>
<keyword evidence="3" id="KW-0648">Protein biosynthesis</keyword>
<feature type="coiled-coil region" evidence="1">
    <location>
        <begin position="222"/>
        <end position="249"/>
    </location>
</feature>
<keyword evidence="3" id="KW-0396">Initiation factor</keyword>
<protein>
    <submittedName>
        <fullName evidence="3">Replication initiation factor domain-containing protein</fullName>
    </submittedName>
</protein>